<keyword evidence="4" id="KW-1185">Reference proteome</keyword>
<protein>
    <submittedName>
        <fullName evidence="3">Tripartite tricarboxylate transporter substrate binding protein</fullName>
    </submittedName>
</protein>
<evidence type="ECO:0000313" key="4">
    <source>
        <dbReference type="Proteomes" id="UP000600101"/>
    </source>
</evidence>
<feature type="signal peptide" evidence="2">
    <location>
        <begin position="1"/>
        <end position="23"/>
    </location>
</feature>
<gene>
    <name evidence="3" type="ORF">H7965_09890</name>
</gene>
<dbReference type="PANTHER" id="PTHR42928">
    <property type="entry name" value="TRICARBOXYLATE-BINDING PROTEIN"/>
    <property type="match status" value="1"/>
</dbReference>
<keyword evidence="2" id="KW-0732">Signal</keyword>
<reference evidence="3" key="1">
    <citation type="submission" date="2020-08" db="EMBL/GenBank/DDBJ databases">
        <authorList>
            <person name="Hu Y."/>
            <person name="Nguyen S.V."/>
            <person name="Li F."/>
            <person name="Fanning S."/>
        </authorList>
    </citation>
    <scope>NUCLEOTIDE SEQUENCE</scope>
    <source>
        <strain evidence="3">SYSU D8009</strain>
    </source>
</reference>
<dbReference type="SUPFAM" id="SSF53850">
    <property type="entry name" value="Periplasmic binding protein-like II"/>
    <property type="match status" value="1"/>
</dbReference>
<dbReference type="AlphaFoldDB" id="A0A9X0UGV4"/>
<dbReference type="Gene3D" id="3.40.190.10">
    <property type="entry name" value="Periplasmic binding protein-like II"/>
    <property type="match status" value="1"/>
</dbReference>
<dbReference type="RefSeq" id="WP_186770418.1">
    <property type="nucleotide sequence ID" value="NZ_JACOMF010000009.1"/>
</dbReference>
<dbReference type="Pfam" id="PF03401">
    <property type="entry name" value="TctC"/>
    <property type="match status" value="1"/>
</dbReference>
<accession>A0A9X0UGV4</accession>
<dbReference type="EMBL" id="JACOMF010000009">
    <property type="protein sequence ID" value="MBC4015640.1"/>
    <property type="molecule type" value="Genomic_DNA"/>
</dbReference>
<dbReference type="Proteomes" id="UP000600101">
    <property type="component" value="Unassembled WGS sequence"/>
</dbReference>
<comment type="caution">
    <text evidence="3">The sequence shown here is derived from an EMBL/GenBank/DDBJ whole genome shotgun (WGS) entry which is preliminary data.</text>
</comment>
<evidence type="ECO:0000313" key="3">
    <source>
        <dbReference type="EMBL" id="MBC4015640.1"/>
    </source>
</evidence>
<organism evidence="3 4">
    <name type="scientific">Siccirubricoccus deserti</name>
    <dbReference type="NCBI Taxonomy" id="2013562"/>
    <lineage>
        <taxon>Bacteria</taxon>
        <taxon>Pseudomonadati</taxon>
        <taxon>Pseudomonadota</taxon>
        <taxon>Alphaproteobacteria</taxon>
        <taxon>Acetobacterales</taxon>
        <taxon>Roseomonadaceae</taxon>
        <taxon>Siccirubricoccus</taxon>
    </lineage>
</organism>
<name>A0A9X0UGV4_9PROT</name>
<dbReference type="InterPro" id="IPR042100">
    <property type="entry name" value="Bug_dom1"/>
</dbReference>
<evidence type="ECO:0000256" key="1">
    <source>
        <dbReference type="ARBA" id="ARBA00006987"/>
    </source>
</evidence>
<sequence>MKRRRLTIAAALLAAAVALPAMAQERTVRILSGASAGGSSDMATRLLADALGPILGVRAVVENRTGVNGIVAAQETARSTPDGSTTFICPMSTMSITPQLVGANLPIDPGVELLPIANVALSSYGFVVAANGPYRSVQDVLAAARAKPGQVSFASAGVGSAQHLQGELLKQKTGVDMVHVPYRGASPAIVDILGGRTDFMITNMADVARHVQEGALRLLAISDEEPFPLFPDVPPLSRLIPGFNVVGWFALCGQKAMAPELVNRLEAAVRRAMADPAVVRRMSEGGLTPRFEDRAAITQRLAADRALWLGVIQAVNLRAN</sequence>
<evidence type="ECO:0000256" key="2">
    <source>
        <dbReference type="SAM" id="SignalP"/>
    </source>
</evidence>
<dbReference type="PANTHER" id="PTHR42928:SF5">
    <property type="entry name" value="BLR1237 PROTEIN"/>
    <property type="match status" value="1"/>
</dbReference>
<dbReference type="CDD" id="cd07012">
    <property type="entry name" value="PBP2_Bug_TTT"/>
    <property type="match status" value="1"/>
</dbReference>
<dbReference type="PIRSF" id="PIRSF017082">
    <property type="entry name" value="YflP"/>
    <property type="match status" value="1"/>
</dbReference>
<feature type="chain" id="PRO_5040782681" evidence="2">
    <location>
        <begin position="24"/>
        <end position="320"/>
    </location>
</feature>
<dbReference type="InterPro" id="IPR005064">
    <property type="entry name" value="BUG"/>
</dbReference>
<comment type="similarity">
    <text evidence="1">Belongs to the UPF0065 (bug) family.</text>
</comment>
<dbReference type="Gene3D" id="3.40.190.150">
    <property type="entry name" value="Bordetella uptake gene, domain 1"/>
    <property type="match status" value="1"/>
</dbReference>
<proteinExistence type="inferred from homology"/>